<dbReference type="InterPro" id="IPR051320">
    <property type="entry name" value="Viral_Replic_Matur_Polypro"/>
</dbReference>
<evidence type="ECO:0000259" key="1">
    <source>
        <dbReference type="PROSITE" id="PS50878"/>
    </source>
</evidence>
<dbReference type="SUPFAM" id="SSF56672">
    <property type="entry name" value="DNA/RNA polymerases"/>
    <property type="match status" value="1"/>
</dbReference>
<accession>A0AAV5R843</accession>
<dbReference type="InterPro" id="IPR041577">
    <property type="entry name" value="RT_RNaseH_2"/>
</dbReference>
<name>A0AAV5R843_PICKL</name>
<dbReference type="PROSITE" id="PS50878">
    <property type="entry name" value="RT_POL"/>
    <property type="match status" value="1"/>
</dbReference>
<dbReference type="AlphaFoldDB" id="A0AAV5R843"/>
<dbReference type="InterPro" id="IPR043128">
    <property type="entry name" value="Rev_trsase/Diguanyl_cyclase"/>
</dbReference>
<organism evidence="2 3">
    <name type="scientific">Pichia kluyveri</name>
    <name type="common">Yeast</name>
    <dbReference type="NCBI Taxonomy" id="36015"/>
    <lineage>
        <taxon>Eukaryota</taxon>
        <taxon>Fungi</taxon>
        <taxon>Dikarya</taxon>
        <taxon>Ascomycota</taxon>
        <taxon>Saccharomycotina</taxon>
        <taxon>Pichiomycetes</taxon>
        <taxon>Pichiales</taxon>
        <taxon>Pichiaceae</taxon>
        <taxon>Pichia</taxon>
    </lineage>
</organism>
<gene>
    <name evidence="2" type="ORF">DAPK24_039680</name>
</gene>
<evidence type="ECO:0000313" key="2">
    <source>
        <dbReference type="EMBL" id="GMM47393.1"/>
    </source>
</evidence>
<feature type="domain" description="Reverse transcriptase" evidence="1">
    <location>
        <begin position="1"/>
        <end position="60"/>
    </location>
</feature>
<dbReference type="InterPro" id="IPR000477">
    <property type="entry name" value="RT_dom"/>
</dbReference>
<dbReference type="Gene3D" id="3.30.70.270">
    <property type="match status" value="2"/>
</dbReference>
<protein>
    <recommendedName>
        <fullName evidence="1">Reverse transcriptase domain-containing protein</fullName>
    </recommendedName>
</protein>
<dbReference type="InterPro" id="IPR043502">
    <property type="entry name" value="DNA/RNA_pol_sf"/>
</dbReference>
<dbReference type="PANTHER" id="PTHR33064:SF37">
    <property type="entry name" value="RIBONUCLEASE H"/>
    <property type="match status" value="1"/>
</dbReference>
<sequence>MKLHYVGCYLDDIIIASVGKDSHLELVDKILTILDKCGLTLTAKKVKLPENSIEFLGYLIKDGKRFPTDEKVDTIKNWKLPTPMKDWYKFIGFVNFLSAFIPDCALLLKPLYEHHSCLKSKTISTVEEGVSYRNFALIKEALINSTGLQLFNPNETLFIYTDASDLGAGGIFLQKWEKDQTKLIPIAFYSKSFTTTQQKYSTLERELLGIIMALTHNYLLL</sequence>
<dbReference type="Pfam" id="PF00078">
    <property type="entry name" value="RVT_1"/>
    <property type="match status" value="1"/>
</dbReference>
<dbReference type="PANTHER" id="PTHR33064">
    <property type="entry name" value="POL PROTEIN"/>
    <property type="match status" value="1"/>
</dbReference>
<dbReference type="EMBL" id="BTGB01000005">
    <property type="protein sequence ID" value="GMM47393.1"/>
    <property type="molecule type" value="Genomic_DNA"/>
</dbReference>
<comment type="caution">
    <text evidence="2">The sequence shown here is derived from an EMBL/GenBank/DDBJ whole genome shotgun (WGS) entry which is preliminary data.</text>
</comment>
<evidence type="ECO:0000313" key="3">
    <source>
        <dbReference type="Proteomes" id="UP001378960"/>
    </source>
</evidence>
<keyword evidence="3" id="KW-1185">Reference proteome</keyword>
<reference evidence="2 3" key="1">
    <citation type="journal article" date="2023" name="Elife">
        <title>Identification of key yeast species and microbe-microbe interactions impacting larval growth of Drosophila in the wild.</title>
        <authorList>
            <person name="Mure A."/>
            <person name="Sugiura Y."/>
            <person name="Maeda R."/>
            <person name="Honda K."/>
            <person name="Sakurai N."/>
            <person name="Takahashi Y."/>
            <person name="Watada M."/>
            <person name="Katoh T."/>
            <person name="Gotoh A."/>
            <person name="Gotoh Y."/>
            <person name="Taniguchi I."/>
            <person name="Nakamura K."/>
            <person name="Hayashi T."/>
            <person name="Katayama T."/>
            <person name="Uemura T."/>
            <person name="Hattori Y."/>
        </authorList>
    </citation>
    <scope>NUCLEOTIDE SEQUENCE [LARGE SCALE GENOMIC DNA]</scope>
    <source>
        <strain evidence="2 3">PK-24</strain>
    </source>
</reference>
<dbReference type="Pfam" id="PF17919">
    <property type="entry name" value="RT_RNaseH_2"/>
    <property type="match status" value="1"/>
</dbReference>
<proteinExistence type="predicted"/>
<dbReference type="Proteomes" id="UP001378960">
    <property type="component" value="Unassembled WGS sequence"/>
</dbReference>